<evidence type="ECO:0000313" key="4">
    <source>
        <dbReference type="EMBL" id="AKL98567.1"/>
    </source>
</evidence>
<dbReference type="GO" id="GO:0015935">
    <property type="term" value="C:small ribosomal subunit"/>
    <property type="evidence" value="ECO:0007669"/>
    <property type="project" value="TreeGrafter"/>
</dbReference>
<dbReference type="PANTHER" id="PTHR12919">
    <property type="entry name" value="30S RIBOSOMAL PROTEIN S16"/>
    <property type="match status" value="1"/>
</dbReference>
<dbReference type="Pfam" id="PF00886">
    <property type="entry name" value="Ribosomal_S16"/>
    <property type="match status" value="1"/>
</dbReference>
<organism evidence="4 5">
    <name type="scientific">Endomicrobium proavitum</name>
    <dbReference type="NCBI Taxonomy" id="1408281"/>
    <lineage>
        <taxon>Bacteria</taxon>
        <taxon>Pseudomonadati</taxon>
        <taxon>Elusimicrobiota</taxon>
        <taxon>Endomicrobiia</taxon>
        <taxon>Endomicrobiales</taxon>
        <taxon>Endomicrobiaceae</taxon>
        <taxon>Endomicrobium</taxon>
    </lineage>
</organism>
<protein>
    <recommendedName>
        <fullName evidence="3">Small ribosomal subunit protein bS16</fullName>
    </recommendedName>
</protein>
<dbReference type="InterPro" id="IPR023803">
    <property type="entry name" value="Ribosomal_bS16_dom_sf"/>
</dbReference>
<dbReference type="GO" id="GO:0003735">
    <property type="term" value="F:structural constituent of ribosome"/>
    <property type="evidence" value="ECO:0007669"/>
    <property type="project" value="InterPro"/>
</dbReference>
<dbReference type="RefSeq" id="WP_052571221.1">
    <property type="nucleotide sequence ID" value="NZ_CP009498.1"/>
</dbReference>
<dbReference type="Proteomes" id="UP000035337">
    <property type="component" value="Chromosome"/>
</dbReference>
<gene>
    <name evidence="3 4" type="primary">rpsP</name>
    <name evidence="4" type="ORF">Epro_1188</name>
</gene>
<keyword evidence="2 3" id="KW-0687">Ribonucleoprotein</keyword>
<evidence type="ECO:0000256" key="2">
    <source>
        <dbReference type="ARBA" id="ARBA00023274"/>
    </source>
</evidence>
<dbReference type="NCBIfam" id="TIGR00002">
    <property type="entry name" value="S16"/>
    <property type="match status" value="1"/>
</dbReference>
<dbReference type="KEGG" id="epo:Epro_1188"/>
<sequence>MAVRLRLQRFGKPKRPYYRVVAIDQRAKRNGKPIEILGQYDPIAQDNKLNVNLERVNYWLGTGAKASDTVAELVKKAQTK</sequence>
<dbReference type="PANTHER" id="PTHR12919:SF20">
    <property type="entry name" value="SMALL RIBOSOMAL SUBUNIT PROTEIN BS16M"/>
    <property type="match status" value="1"/>
</dbReference>
<dbReference type="InterPro" id="IPR000307">
    <property type="entry name" value="Ribosomal_bS16"/>
</dbReference>
<evidence type="ECO:0000256" key="3">
    <source>
        <dbReference type="HAMAP-Rule" id="MF_00385"/>
    </source>
</evidence>
<evidence type="ECO:0000256" key="1">
    <source>
        <dbReference type="ARBA" id="ARBA00022980"/>
    </source>
</evidence>
<reference evidence="4 5" key="1">
    <citation type="submission" date="2014-09" db="EMBL/GenBank/DDBJ databases">
        <title>Complete genome sequence of Endomicrobium proavitum.</title>
        <authorList>
            <person name="Zheng H."/>
        </authorList>
    </citation>
    <scope>NUCLEOTIDE SEQUENCE [LARGE SCALE GENOMIC DNA]</scope>
    <source>
        <strain evidence="4 5">Rsa215</strain>
    </source>
</reference>
<dbReference type="AlphaFoldDB" id="A0A0G3WL31"/>
<dbReference type="STRING" id="1408281.Epro_1188"/>
<comment type="similarity">
    <text evidence="3">Belongs to the bacterial ribosomal protein bS16 family.</text>
</comment>
<dbReference type="EMBL" id="CP009498">
    <property type="protein sequence ID" value="AKL98567.1"/>
    <property type="molecule type" value="Genomic_DNA"/>
</dbReference>
<dbReference type="GO" id="GO:0005737">
    <property type="term" value="C:cytoplasm"/>
    <property type="evidence" value="ECO:0007669"/>
    <property type="project" value="UniProtKB-ARBA"/>
</dbReference>
<dbReference type="SUPFAM" id="SSF54565">
    <property type="entry name" value="Ribosomal protein S16"/>
    <property type="match status" value="1"/>
</dbReference>
<dbReference type="HAMAP" id="MF_00385">
    <property type="entry name" value="Ribosomal_bS16"/>
    <property type="match status" value="1"/>
</dbReference>
<dbReference type="Gene3D" id="3.30.1320.10">
    <property type="match status" value="1"/>
</dbReference>
<name>A0A0G3WL31_9BACT</name>
<dbReference type="GO" id="GO:0006412">
    <property type="term" value="P:translation"/>
    <property type="evidence" value="ECO:0007669"/>
    <property type="project" value="UniProtKB-UniRule"/>
</dbReference>
<dbReference type="OrthoDB" id="9807878at2"/>
<accession>A0A0G3WL31</accession>
<proteinExistence type="inferred from homology"/>
<evidence type="ECO:0000313" key="5">
    <source>
        <dbReference type="Proteomes" id="UP000035337"/>
    </source>
</evidence>
<keyword evidence="1 3" id="KW-0689">Ribosomal protein</keyword>
<keyword evidence="5" id="KW-1185">Reference proteome</keyword>